<dbReference type="InterPro" id="IPR029063">
    <property type="entry name" value="SAM-dependent_MTases_sf"/>
</dbReference>
<evidence type="ECO:0000313" key="4">
    <source>
        <dbReference type="EMBL" id="MCS3711228.1"/>
    </source>
</evidence>
<evidence type="ECO:0000259" key="3">
    <source>
        <dbReference type="Pfam" id="PF10017"/>
    </source>
</evidence>
<organism evidence="4 5">
    <name type="scientific">Salinibacter ruber</name>
    <dbReference type="NCBI Taxonomy" id="146919"/>
    <lineage>
        <taxon>Bacteria</taxon>
        <taxon>Pseudomonadati</taxon>
        <taxon>Rhodothermota</taxon>
        <taxon>Rhodothermia</taxon>
        <taxon>Rhodothermales</taxon>
        <taxon>Salinibacteraceae</taxon>
        <taxon>Salinibacter</taxon>
    </lineage>
</organism>
<evidence type="ECO:0000256" key="2">
    <source>
        <dbReference type="ARBA" id="ARBA00022679"/>
    </source>
</evidence>
<dbReference type="GO" id="GO:0008168">
    <property type="term" value="F:methyltransferase activity"/>
    <property type="evidence" value="ECO:0007669"/>
    <property type="project" value="UniProtKB-KW"/>
</dbReference>
<name>A0A9X2QEZ1_9BACT</name>
<protein>
    <submittedName>
        <fullName evidence="4">Dimethylhistidine N-methyltransferase</fullName>
    </submittedName>
</protein>
<dbReference type="NCBIfam" id="TIGR03438">
    <property type="entry name" value="egtD_ergothio"/>
    <property type="match status" value="1"/>
</dbReference>
<evidence type="ECO:0000256" key="1">
    <source>
        <dbReference type="ARBA" id="ARBA00022603"/>
    </source>
</evidence>
<dbReference type="Gene3D" id="3.40.50.150">
    <property type="entry name" value="Vaccinia Virus protein VP39"/>
    <property type="match status" value="1"/>
</dbReference>
<dbReference type="AlphaFoldDB" id="A0A9X2QEZ1"/>
<keyword evidence="2" id="KW-0808">Transferase</keyword>
<dbReference type="PIRSF" id="PIRSF018005">
    <property type="entry name" value="UCP018005"/>
    <property type="match status" value="1"/>
</dbReference>
<gene>
    <name evidence="4" type="ORF">GGP61_002859</name>
</gene>
<dbReference type="RefSeq" id="WP_118826975.1">
    <property type="nucleotide sequence ID" value="NZ_CALTSL010000006.1"/>
</dbReference>
<reference evidence="4" key="1">
    <citation type="submission" date="2022-08" db="EMBL/GenBank/DDBJ databases">
        <title>Genomic Encyclopedia of Type Strains, Phase V (KMG-V): Genome sequencing to study the core and pangenomes of soil and plant-associated prokaryotes.</title>
        <authorList>
            <person name="Whitman W."/>
        </authorList>
    </citation>
    <scope>NUCLEOTIDE SEQUENCE</scope>
    <source>
        <strain evidence="4">SP3049</strain>
    </source>
</reference>
<dbReference type="PANTHER" id="PTHR43397:SF1">
    <property type="entry name" value="ERGOTHIONEINE BIOSYNTHESIS PROTEIN 1"/>
    <property type="match status" value="1"/>
</dbReference>
<dbReference type="PANTHER" id="PTHR43397">
    <property type="entry name" value="ERGOTHIONEINE BIOSYNTHESIS PROTEIN 1"/>
    <property type="match status" value="1"/>
</dbReference>
<dbReference type="Proteomes" id="UP001155057">
    <property type="component" value="Unassembled WGS sequence"/>
</dbReference>
<evidence type="ECO:0000313" key="5">
    <source>
        <dbReference type="Proteomes" id="UP001155057"/>
    </source>
</evidence>
<proteinExistence type="predicted"/>
<sequence>MPTSTSIHPILDQAPTTESFRKATLRGFRKDQKQIPSKFLYDDRGSKLFDKICELEEYYPTRTEIGIMRENVSAMAEAIGPAARLVEYGSGSSLKTRILLEQMGEDLAAYVPVDISKSHLLESAEALAEDYPAVPIQPVCADYTTSFELPEPPRSARRTVGYYPGSTIGNFPRDQARAFLEQIAHTVGPEGGLLIGVDLKKDVDVMTAAYDDAKGVTAAFSKNLLRRMNRELDATFDLDAFEHQVLWNEERGCVESHLRSTTAQSVTVADESFAFDAGETIHTEDSHKYTLDGFASLAADTGFEVESVWTDDRSYFSVQYCTTRSDSA</sequence>
<keyword evidence="1" id="KW-0489">Methyltransferase</keyword>
<dbReference type="InterPro" id="IPR019257">
    <property type="entry name" value="MeTrfase_dom"/>
</dbReference>
<dbReference type="Pfam" id="PF10017">
    <property type="entry name" value="Methyltransf_33"/>
    <property type="match status" value="1"/>
</dbReference>
<dbReference type="GO" id="GO:0032259">
    <property type="term" value="P:methylation"/>
    <property type="evidence" value="ECO:0007669"/>
    <property type="project" value="UniProtKB-KW"/>
</dbReference>
<comment type="caution">
    <text evidence="4">The sequence shown here is derived from an EMBL/GenBank/DDBJ whole genome shotgun (WGS) entry which is preliminary data.</text>
</comment>
<accession>A0A9X2QEZ1</accession>
<feature type="domain" description="Histidine-specific methyltransferase SAM-dependent" evidence="3">
    <location>
        <begin position="21"/>
        <end position="321"/>
    </location>
</feature>
<dbReference type="SUPFAM" id="SSF53335">
    <property type="entry name" value="S-adenosyl-L-methionine-dependent methyltransferases"/>
    <property type="match status" value="1"/>
</dbReference>
<dbReference type="EMBL" id="JANUAE010000011">
    <property type="protein sequence ID" value="MCS3711228.1"/>
    <property type="molecule type" value="Genomic_DNA"/>
</dbReference>
<dbReference type="InterPro" id="IPR051128">
    <property type="entry name" value="EgtD_Methyltrsf_superfamily"/>
</dbReference>
<dbReference type="InterPro" id="IPR035094">
    <property type="entry name" value="EgtD"/>
</dbReference>
<dbReference type="InterPro" id="IPR017804">
    <property type="entry name" value="MeTrfase_EgtD-like"/>
</dbReference>